<dbReference type="InterPro" id="IPR046450">
    <property type="entry name" value="PA_dom_sf"/>
</dbReference>
<evidence type="ECO:0000313" key="6">
    <source>
        <dbReference type="Proteomes" id="UP000326565"/>
    </source>
</evidence>
<dbReference type="Pfam" id="PF04389">
    <property type="entry name" value="Peptidase_M28"/>
    <property type="match status" value="1"/>
</dbReference>
<dbReference type="Pfam" id="PF04253">
    <property type="entry name" value="TFR_dimer"/>
    <property type="match status" value="1"/>
</dbReference>
<dbReference type="SUPFAM" id="SSF53187">
    <property type="entry name" value="Zn-dependent exopeptidases"/>
    <property type="match status" value="1"/>
</dbReference>
<dbReference type="CDD" id="cd08022">
    <property type="entry name" value="M28_PSMA_like"/>
    <property type="match status" value="1"/>
</dbReference>
<keyword evidence="6" id="KW-1185">Reference proteome</keyword>
<dbReference type="InterPro" id="IPR036757">
    <property type="entry name" value="TFR-like_dimer_dom_sf"/>
</dbReference>
<evidence type="ECO:0000256" key="1">
    <source>
        <dbReference type="ARBA" id="ARBA00005634"/>
    </source>
</evidence>
<dbReference type="Gene3D" id="3.50.30.30">
    <property type="match status" value="1"/>
</dbReference>
<evidence type="ECO:0000259" key="4">
    <source>
        <dbReference type="Pfam" id="PF04389"/>
    </source>
</evidence>
<dbReference type="Gene3D" id="1.20.930.40">
    <property type="entry name" value="Transferrin receptor-like, dimerisation domain"/>
    <property type="match status" value="1"/>
</dbReference>
<evidence type="ECO:0008006" key="7">
    <source>
        <dbReference type="Google" id="ProtNLM"/>
    </source>
</evidence>
<dbReference type="InterPro" id="IPR007484">
    <property type="entry name" value="Peptidase_M28"/>
</dbReference>
<feature type="domain" description="Peptidase M28" evidence="4">
    <location>
        <begin position="333"/>
        <end position="515"/>
    </location>
</feature>
<organism evidence="5 6">
    <name type="scientific">Aspergillus leporis</name>
    <dbReference type="NCBI Taxonomy" id="41062"/>
    <lineage>
        <taxon>Eukaryota</taxon>
        <taxon>Fungi</taxon>
        <taxon>Dikarya</taxon>
        <taxon>Ascomycota</taxon>
        <taxon>Pezizomycotina</taxon>
        <taxon>Eurotiomycetes</taxon>
        <taxon>Eurotiomycetidae</taxon>
        <taxon>Eurotiales</taxon>
        <taxon>Aspergillaceae</taxon>
        <taxon>Aspergillus</taxon>
        <taxon>Aspergillus subgen. Circumdati</taxon>
    </lineage>
</organism>
<dbReference type="AlphaFoldDB" id="A0A5N5X772"/>
<feature type="signal peptide" evidence="2">
    <location>
        <begin position="1"/>
        <end position="18"/>
    </location>
</feature>
<dbReference type="InterPro" id="IPR007365">
    <property type="entry name" value="TFR-like_dimer_dom"/>
</dbReference>
<comment type="similarity">
    <text evidence="1">Belongs to the peptidase M28 family. M28B subfamily.</text>
</comment>
<dbReference type="PANTHER" id="PTHR10404:SF46">
    <property type="entry name" value="VACUOLAR PROTEIN SORTING-ASSOCIATED PROTEIN 70"/>
    <property type="match status" value="1"/>
</dbReference>
<dbReference type="EMBL" id="ML732179">
    <property type="protein sequence ID" value="KAB8076539.1"/>
    <property type="molecule type" value="Genomic_DNA"/>
</dbReference>
<dbReference type="SUPFAM" id="SSF47672">
    <property type="entry name" value="Transferrin receptor-like dimerisation domain"/>
    <property type="match status" value="1"/>
</dbReference>
<dbReference type="FunFam" id="3.40.630.10:FF:000101">
    <property type="entry name" value="N-acetylated alpha-linked acidic dipeptidase like 1"/>
    <property type="match status" value="1"/>
</dbReference>
<feature type="chain" id="PRO_5024890625" description="Peptidase M28" evidence="2">
    <location>
        <begin position="19"/>
        <end position="698"/>
    </location>
</feature>
<evidence type="ECO:0000256" key="2">
    <source>
        <dbReference type="SAM" id="SignalP"/>
    </source>
</evidence>
<protein>
    <recommendedName>
        <fullName evidence="7">Peptidase M28</fullName>
    </recommendedName>
</protein>
<dbReference type="Proteomes" id="UP000326565">
    <property type="component" value="Unassembled WGS sequence"/>
</dbReference>
<gene>
    <name evidence="5" type="ORF">BDV29DRAFT_200028</name>
</gene>
<sequence>MTWTSLITWFLVISSAYGQIPDTGNLQHCNRTQSLSQTALRNILQRVPDADKVREWSRYYTNGSHVAGQGLKQAQWTQALWDKFGVPQTRLKSYVTNLTLPNEHRVALLDTERSGNQVIHEAPLIEDNAATAGDGQVPFIRAFFAWAGKGNVTAQYIFANYGTRKDYEDLAQANISVTGKIAVVKSTFGSEILKENKLVYHRSNQATVARELGLAGMLIYTDPQMDGGITTENGYQAFPDGPARPPSLIERGGLGTYTPPGQIPAVPISYNDAIPILSALNGHGPLAGDFNDRWQGGGLVSLGVAYNVGPSPENVVLNVYNNPDVWVGPVHDVIGTISGCVFPNEVVILGNHRDAWGPGAADGNSGSAALNEVARSLATALKEGWQPLRTIILASWEGEEIGQPGSSRWIAENQPWLNTSVAAYLNVVVAGGGTNFHAQGSPLLGKAMRNAAGQVEVPAKQNASAQTVLDVWGGKLGLGSGGDAIQFQASTFSFVDFGFTGGPKDPVFPYHSLFDTDTWMEQYGDPGRGYHLTTTKVWSHLGTALAGELILPYRIQDYTPVFRDGLNSVSSTAGLSSHLDLTSLDRVIDDFAQASAAFDTYSDSLADQAKQQPSNSTLLSRVQEVNHKYINFERFLGDPDLPSNDTSHHLVILPSPYYFETSPFPGLSSAIAAEDWTRAAGFRDKIVNQISRAVAFLH</sequence>
<dbReference type="Gene3D" id="3.40.630.10">
    <property type="entry name" value="Zn peptidases"/>
    <property type="match status" value="1"/>
</dbReference>
<name>A0A5N5X772_9EURO</name>
<evidence type="ECO:0000259" key="3">
    <source>
        <dbReference type="Pfam" id="PF04253"/>
    </source>
</evidence>
<evidence type="ECO:0000313" key="5">
    <source>
        <dbReference type="EMBL" id="KAB8076539.1"/>
    </source>
</evidence>
<feature type="domain" description="Transferrin receptor-like dimerisation" evidence="3">
    <location>
        <begin position="579"/>
        <end position="697"/>
    </location>
</feature>
<dbReference type="InterPro" id="IPR039373">
    <property type="entry name" value="Peptidase_M28B"/>
</dbReference>
<dbReference type="OrthoDB" id="5841748at2759"/>
<keyword evidence="2" id="KW-0732">Signal</keyword>
<dbReference type="GO" id="GO:0004180">
    <property type="term" value="F:carboxypeptidase activity"/>
    <property type="evidence" value="ECO:0007669"/>
    <property type="project" value="TreeGrafter"/>
</dbReference>
<dbReference type="SUPFAM" id="SSF52025">
    <property type="entry name" value="PA domain"/>
    <property type="match status" value="1"/>
</dbReference>
<accession>A0A5N5X772</accession>
<dbReference type="PANTHER" id="PTHR10404">
    <property type="entry name" value="N-ACETYLATED-ALPHA-LINKED ACIDIC DIPEPTIDASE"/>
    <property type="match status" value="1"/>
</dbReference>
<reference evidence="5 6" key="1">
    <citation type="submission" date="2019-04" db="EMBL/GenBank/DDBJ databases">
        <title>Friends and foes A comparative genomics study of 23 Aspergillus species from section Flavi.</title>
        <authorList>
            <consortium name="DOE Joint Genome Institute"/>
            <person name="Kjaerbolling I."/>
            <person name="Vesth T."/>
            <person name="Frisvad J.C."/>
            <person name="Nybo J.L."/>
            <person name="Theobald S."/>
            <person name="Kildgaard S."/>
            <person name="Isbrandt T."/>
            <person name="Kuo A."/>
            <person name="Sato A."/>
            <person name="Lyhne E.K."/>
            <person name="Kogle M.E."/>
            <person name="Wiebenga A."/>
            <person name="Kun R.S."/>
            <person name="Lubbers R.J."/>
            <person name="Makela M.R."/>
            <person name="Barry K."/>
            <person name="Chovatia M."/>
            <person name="Clum A."/>
            <person name="Daum C."/>
            <person name="Haridas S."/>
            <person name="He G."/>
            <person name="LaButti K."/>
            <person name="Lipzen A."/>
            <person name="Mondo S."/>
            <person name="Riley R."/>
            <person name="Salamov A."/>
            <person name="Simmons B.A."/>
            <person name="Magnuson J.K."/>
            <person name="Henrissat B."/>
            <person name="Mortensen U.H."/>
            <person name="Larsen T.O."/>
            <person name="Devries R.P."/>
            <person name="Grigoriev I.V."/>
            <person name="Machida M."/>
            <person name="Baker S.E."/>
            <person name="Andersen M.R."/>
        </authorList>
    </citation>
    <scope>NUCLEOTIDE SEQUENCE [LARGE SCALE GENOMIC DNA]</scope>
    <source>
        <strain evidence="5 6">CBS 151.66</strain>
    </source>
</reference>
<proteinExistence type="inferred from homology"/>